<dbReference type="EMBL" id="LKAM01000011">
    <property type="protein sequence ID" value="KUM46465.1"/>
    <property type="molecule type" value="Genomic_DNA"/>
</dbReference>
<comment type="caution">
    <text evidence="1">The sequence shown here is derived from an EMBL/GenBank/DDBJ whole genome shotgun (WGS) entry which is preliminary data.</text>
</comment>
<accession>A0A101LW70</accession>
<proteinExistence type="predicted"/>
<protein>
    <submittedName>
        <fullName evidence="1">Uncharacterized protein</fullName>
    </submittedName>
</protein>
<sequence>MLRESTFVEHPVRTNNSSAKKSEIKTAYDSFCVIETVLAY</sequence>
<geneLocation type="mitochondrion" evidence="1"/>
<name>A0A101LW70_PICGL</name>
<dbReference type="AlphaFoldDB" id="A0A101LW70"/>
<evidence type="ECO:0000313" key="1">
    <source>
        <dbReference type="EMBL" id="KUM46465.1"/>
    </source>
</evidence>
<gene>
    <name evidence="1" type="ORF">ABT39_MTgene1566</name>
</gene>
<organism evidence="1">
    <name type="scientific">Picea glauca</name>
    <name type="common">White spruce</name>
    <name type="synonym">Pinus glauca</name>
    <dbReference type="NCBI Taxonomy" id="3330"/>
    <lineage>
        <taxon>Eukaryota</taxon>
        <taxon>Viridiplantae</taxon>
        <taxon>Streptophyta</taxon>
        <taxon>Embryophyta</taxon>
        <taxon>Tracheophyta</taxon>
        <taxon>Spermatophyta</taxon>
        <taxon>Pinopsida</taxon>
        <taxon>Pinidae</taxon>
        <taxon>Conifers I</taxon>
        <taxon>Pinales</taxon>
        <taxon>Pinaceae</taxon>
        <taxon>Picea</taxon>
    </lineage>
</organism>
<reference evidence="1" key="1">
    <citation type="journal article" date="2015" name="Genome Biol. Evol.">
        <title>Organellar Genomes of White Spruce (Picea glauca): Assembly and Annotation.</title>
        <authorList>
            <person name="Jackman S.D."/>
            <person name="Warren R.L."/>
            <person name="Gibb E.A."/>
            <person name="Vandervalk B.P."/>
            <person name="Mohamadi H."/>
            <person name="Chu J."/>
            <person name="Raymond A."/>
            <person name="Pleasance S."/>
            <person name="Coope R."/>
            <person name="Wildung M.R."/>
            <person name="Ritland C.E."/>
            <person name="Bousquet J."/>
            <person name="Jones S.J."/>
            <person name="Bohlmann J."/>
            <person name="Birol I."/>
        </authorList>
    </citation>
    <scope>NUCLEOTIDE SEQUENCE [LARGE SCALE GENOMIC DNA]</scope>
    <source>
        <tissue evidence="1">Flushing bud</tissue>
    </source>
</reference>
<keyword evidence="1" id="KW-0496">Mitochondrion</keyword>